<dbReference type="InterPro" id="IPR036322">
    <property type="entry name" value="WD40_repeat_dom_sf"/>
</dbReference>
<proteinExistence type="predicted"/>
<evidence type="ECO:0008006" key="5">
    <source>
        <dbReference type="Google" id="ProtNLM"/>
    </source>
</evidence>
<keyword evidence="4" id="KW-1185">Reference proteome</keyword>
<evidence type="ECO:0000313" key="3">
    <source>
        <dbReference type="EMBL" id="KAK0478104.1"/>
    </source>
</evidence>
<protein>
    <recommendedName>
        <fullName evidence="5">WD40 repeat-like protein</fullName>
    </recommendedName>
</protein>
<evidence type="ECO:0000256" key="1">
    <source>
        <dbReference type="ARBA" id="ARBA00022574"/>
    </source>
</evidence>
<dbReference type="SUPFAM" id="SSF50978">
    <property type="entry name" value="WD40 repeat-like"/>
    <property type="match status" value="1"/>
</dbReference>
<reference evidence="3" key="1">
    <citation type="submission" date="2023-06" db="EMBL/GenBank/DDBJ databases">
        <authorList>
            <consortium name="Lawrence Berkeley National Laboratory"/>
            <person name="Ahrendt S."/>
            <person name="Sahu N."/>
            <person name="Indic B."/>
            <person name="Wong-Bajracharya J."/>
            <person name="Merenyi Z."/>
            <person name="Ke H.-M."/>
            <person name="Monk M."/>
            <person name="Kocsube S."/>
            <person name="Drula E."/>
            <person name="Lipzen A."/>
            <person name="Balint B."/>
            <person name="Henrissat B."/>
            <person name="Andreopoulos B."/>
            <person name="Martin F.M."/>
            <person name="Harder C.B."/>
            <person name="Rigling D."/>
            <person name="Ford K.L."/>
            <person name="Foster G.D."/>
            <person name="Pangilinan J."/>
            <person name="Papanicolaou A."/>
            <person name="Barry K."/>
            <person name="LaButti K."/>
            <person name="Viragh M."/>
            <person name="Koriabine M."/>
            <person name="Yan M."/>
            <person name="Riley R."/>
            <person name="Champramary S."/>
            <person name="Plett K.L."/>
            <person name="Tsai I.J."/>
            <person name="Slot J."/>
            <person name="Sipos G."/>
            <person name="Plett J."/>
            <person name="Nagy L.G."/>
            <person name="Grigoriev I.V."/>
        </authorList>
    </citation>
    <scope>NUCLEOTIDE SEQUENCE</scope>
    <source>
        <strain evidence="3">HWK02</strain>
    </source>
</reference>
<dbReference type="InterPro" id="IPR015943">
    <property type="entry name" value="WD40/YVTN_repeat-like_dom_sf"/>
</dbReference>
<name>A0AA39P607_9AGAR</name>
<sequence length="307" mass="34372">MITSPHWRVVMGPACWQPEAGTKLFCVLVGLRYFLEVWMTVVVGRENWSSLAIDSSQYSYPDWQTGLKPMFWDLRTPGPIRTAILHDYPTSIDVESPLLVVGMAKRYIEIFHLDFAGSPFKARLFPLKSTTTVVSCNLFHQGSGDRLCSEKHNTSVPFPTNCEDKRSDSGGLPVAHAVNDISFHPVNGTLATLLLSLVIEPPIGSDGTIKLWDKNRRKCLKRAVFFGTISMKARFRAVHSILTGTILTCATNRRSSVGVSPKYQIKLHMCNDEVKGEQDFVMSRALFKLTCEKFCNSMVLAVVGRRL</sequence>
<dbReference type="Proteomes" id="UP001175228">
    <property type="component" value="Unassembled WGS sequence"/>
</dbReference>
<accession>A0AA39P607</accession>
<organism evidence="3 4">
    <name type="scientific">Armillaria luteobubalina</name>
    <dbReference type="NCBI Taxonomy" id="153913"/>
    <lineage>
        <taxon>Eukaryota</taxon>
        <taxon>Fungi</taxon>
        <taxon>Dikarya</taxon>
        <taxon>Basidiomycota</taxon>
        <taxon>Agaricomycotina</taxon>
        <taxon>Agaricomycetes</taxon>
        <taxon>Agaricomycetidae</taxon>
        <taxon>Agaricales</taxon>
        <taxon>Marasmiineae</taxon>
        <taxon>Physalacriaceae</taxon>
        <taxon>Armillaria</taxon>
    </lineage>
</organism>
<evidence type="ECO:0000256" key="2">
    <source>
        <dbReference type="ARBA" id="ARBA00022737"/>
    </source>
</evidence>
<dbReference type="PANTHER" id="PTHR10971">
    <property type="entry name" value="MRNA EXPORT FACTOR AND BUB3"/>
    <property type="match status" value="1"/>
</dbReference>
<evidence type="ECO:0000313" key="4">
    <source>
        <dbReference type="Proteomes" id="UP001175228"/>
    </source>
</evidence>
<gene>
    <name evidence="3" type="ORF">EDD18DRAFT_1114226</name>
</gene>
<keyword evidence="1" id="KW-0853">WD repeat</keyword>
<comment type="caution">
    <text evidence="3">The sequence shown here is derived from an EMBL/GenBank/DDBJ whole genome shotgun (WGS) entry which is preliminary data.</text>
</comment>
<dbReference type="EMBL" id="JAUEPU010000097">
    <property type="protein sequence ID" value="KAK0478104.1"/>
    <property type="molecule type" value="Genomic_DNA"/>
</dbReference>
<dbReference type="Gene3D" id="2.130.10.10">
    <property type="entry name" value="YVTN repeat-like/Quinoprotein amine dehydrogenase"/>
    <property type="match status" value="1"/>
</dbReference>
<keyword evidence="2" id="KW-0677">Repeat</keyword>
<dbReference type="AlphaFoldDB" id="A0AA39P607"/>